<evidence type="ECO:0000313" key="5">
    <source>
        <dbReference type="EMBL" id="ATG75797.1"/>
    </source>
</evidence>
<protein>
    <submittedName>
        <fullName evidence="5">Trehalose repressor</fullName>
    </submittedName>
</protein>
<keyword evidence="3" id="KW-0804">Transcription</keyword>
<dbReference type="SUPFAM" id="SSF47413">
    <property type="entry name" value="lambda repressor-like DNA-binding domains"/>
    <property type="match status" value="1"/>
</dbReference>
<proteinExistence type="predicted"/>
<accession>A0A291HUF8</accession>
<dbReference type="SMART" id="SM00354">
    <property type="entry name" value="HTH_LACI"/>
    <property type="match status" value="1"/>
</dbReference>
<dbReference type="InterPro" id="IPR010982">
    <property type="entry name" value="Lambda_DNA-bd_dom_sf"/>
</dbReference>
<dbReference type="InterPro" id="IPR012771">
    <property type="entry name" value="Trehalos_R_gpbac"/>
</dbReference>
<evidence type="ECO:0000259" key="4">
    <source>
        <dbReference type="PROSITE" id="PS50932"/>
    </source>
</evidence>
<dbReference type="CDD" id="cd01392">
    <property type="entry name" value="HTH_LacI"/>
    <property type="match status" value="1"/>
</dbReference>
<gene>
    <name evidence="5" type="primary">treR</name>
    <name evidence="5" type="ORF">AN401_04725</name>
</gene>
<dbReference type="SUPFAM" id="SSF53822">
    <property type="entry name" value="Periplasmic binding protein-like I"/>
    <property type="match status" value="1"/>
</dbReference>
<dbReference type="NCBIfam" id="TIGR02405">
    <property type="entry name" value="trehalos_R_Ecol"/>
    <property type="match status" value="1"/>
</dbReference>
<dbReference type="RefSeq" id="WP_096780299.1">
    <property type="nucleotide sequence ID" value="NZ_CP012621.1"/>
</dbReference>
<dbReference type="CDD" id="cd01542">
    <property type="entry name" value="PBP1_TreR-like"/>
    <property type="match status" value="1"/>
</dbReference>
<dbReference type="PROSITE" id="PS50932">
    <property type="entry name" value="HTH_LACI_2"/>
    <property type="match status" value="1"/>
</dbReference>
<keyword evidence="6" id="KW-1185">Reference proteome</keyword>
<dbReference type="Proteomes" id="UP000217763">
    <property type="component" value="Chromosome"/>
</dbReference>
<dbReference type="GO" id="GO:0045892">
    <property type="term" value="P:negative regulation of DNA-templated transcription"/>
    <property type="evidence" value="ECO:0007669"/>
    <property type="project" value="InterPro"/>
</dbReference>
<dbReference type="PANTHER" id="PTHR30146">
    <property type="entry name" value="LACI-RELATED TRANSCRIPTIONAL REPRESSOR"/>
    <property type="match status" value="1"/>
</dbReference>
<evidence type="ECO:0000256" key="1">
    <source>
        <dbReference type="ARBA" id="ARBA00023015"/>
    </source>
</evidence>
<dbReference type="PROSITE" id="PS00356">
    <property type="entry name" value="HTH_LACI_1"/>
    <property type="match status" value="1"/>
</dbReference>
<keyword evidence="2" id="KW-0238">DNA-binding</keyword>
<dbReference type="PRINTS" id="PR00036">
    <property type="entry name" value="HTHLACI"/>
</dbReference>
<sequence length="319" mass="34644">MKKRLTISDIARLAGVGTTTVSRVLNQDPKVKPETRHRIEQIIAEAGYAPSPSARAMRTRRQQVVGIIVSRLDSASEHQAVRAMLPVLEQAGYEVLLMESGFSSAKVAEHLDWLRQRQADGAILFAFTGLALDGQADWQDKLVVMARRYPGFSSVCYDDKGAIGLMLEHLWRQGVRRPAYVGVERQDSTTGRQRLEAYLDFCQARGISPGYRLGGLSYHAGQEGARLLLAERPDTDALVCASDTLALGAAKHLQQSGKALPLTGVGNNELLRFLFPAVASVDLGYPQAGTAAARQLLAQIEQGRAVAELALPCRLVAAD</sequence>
<dbReference type="Pfam" id="PF00356">
    <property type="entry name" value="LacI"/>
    <property type="match status" value="1"/>
</dbReference>
<keyword evidence="1" id="KW-0805">Transcription regulation</keyword>
<evidence type="ECO:0000256" key="2">
    <source>
        <dbReference type="ARBA" id="ARBA00023125"/>
    </source>
</evidence>
<dbReference type="Gene3D" id="3.40.50.2300">
    <property type="match status" value="2"/>
</dbReference>
<dbReference type="Pfam" id="PF13377">
    <property type="entry name" value="Peripla_BP_3"/>
    <property type="match status" value="1"/>
</dbReference>
<dbReference type="GO" id="GO:0005991">
    <property type="term" value="P:trehalose metabolic process"/>
    <property type="evidence" value="ECO:0007669"/>
    <property type="project" value="InterPro"/>
</dbReference>
<evidence type="ECO:0000256" key="3">
    <source>
        <dbReference type="ARBA" id="ARBA00023163"/>
    </source>
</evidence>
<feature type="domain" description="HTH lacI-type" evidence="4">
    <location>
        <begin position="5"/>
        <end position="59"/>
    </location>
</feature>
<dbReference type="InterPro" id="IPR046335">
    <property type="entry name" value="LacI/GalR-like_sensor"/>
</dbReference>
<dbReference type="PANTHER" id="PTHR30146:SF146">
    <property type="entry name" value="HTH-TYPE TRANSCRIPTIONAL REGULATOR TRER"/>
    <property type="match status" value="1"/>
</dbReference>
<dbReference type="InterPro" id="IPR000843">
    <property type="entry name" value="HTH_LacI"/>
</dbReference>
<dbReference type="AlphaFoldDB" id="A0A291HUF8"/>
<dbReference type="Gene3D" id="1.10.260.40">
    <property type="entry name" value="lambda repressor-like DNA-binding domains"/>
    <property type="match status" value="1"/>
</dbReference>
<dbReference type="InterPro" id="IPR028082">
    <property type="entry name" value="Peripla_BP_I"/>
</dbReference>
<evidence type="ECO:0000313" key="6">
    <source>
        <dbReference type="Proteomes" id="UP000217763"/>
    </source>
</evidence>
<dbReference type="GO" id="GO:0003700">
    <property type="term" value="F:DNA-binding transcription factor activity"/>
    <property type="evidence" value="ECO:0007669"/>
    <property type="project" value="TreeGrafter"/>
</dbReference>
<reference evidence="6" key="1">
    <citation type="submission" date="2015-09" db="EMBL/GenBank/DDBJ databases">
        <authorList>
            <person name="Shao Z."/>
            <person name="Wang L."/>
        </authorList>
    </citation>
    <scope>NUCLEOTIDE SEQUENCE [LARGE SCALE GENOMIC DNA]</scope>
    <source>
        <strain evidence="6">F13-1</strain>
    </source>
</reference>
<dbReference type="GO" id="GO:0000976">
    <property type="term" value="F:transcription cis-regulatory region binding"/>
    <property type="evidence" value="ECO:0007669"/>
    <property type="project" value="TreeGrafter"/>
</dbReference>
<organism evidence="5 6">
    <name type="scientific">Zobellella denitrificans</name>
    <dbReference type="NCBI Taxonomy" id="347534"/>
    <lineage>
        <taxon>Bacteria</taxon>
        <taxon>Pseudomonadati</taxon>
        <taxon>Pseudomonadota</taxon>
        <taxon>Gammaproteobacteria</taxon>
        <taxon>Aeromonadales</taxon>
        <taxon>Aeromonadaceae</taxon>
        <taxon>Zobellella</taxon>
    </lineage>
</organism>
<name>A0A291HUF8_9GAMM</name>
<dbReference type="KEGG" id="zdf:AN401_04725"/>
<dbReference type="EMBL" id="CP012621">
    <property type="protein sequence ID" value="ATG75797.1"/>
    <property type="molecule type" value="Genomic_DNA"/>
</dbReference>